<dbReference type="EMBL" id="JALJOT010000010">
    <property type="protein sequence ID" value="KAK9906678.1"/>
    <property type="molecule type" value="Genomic_DNA"/>
</dbReference>
<evidence type="ECO:0000313" key="1">
    <source>
        <dbReference type="EMBL" id="KAK9906678.1"/>
    </source>
</evidence>
<sequence length="299" mass="33030">MLLLLLIKIGGANALAQSSLQNGDVNQAWYTAIRKSSSTSASSAVLSETTTLLRNLNNGAEIFLVGTAHVSRNSAEEVRELIRVVKPTSVMVELCEARARRIRASSQLQEGDFAKDLVQELLRQLGAGGRDLPQQFIKMGMQGFYRLLKSLGMDPGLEFKVAMEEAELLRARIVFGDADQDRTMRRISESLTVQGLLSMVMGGGLPPAEVLDFLKSNGSGKLSDQVEAMKNRKMARAMTDYMRKVNPELASALTDERDEYMVKCLQQLEGRIVGVVGLAHLDGIERRWDAIQNKQRETS</sequence>
<dbReference type="InterPro" id="IPR002816">
    <property type="entry name" value="TraB/PrgY/GumN_fam"/>
</dbReference>
<dbReference type="Proteomes" id="UP001491310">
    <property type="component" value="Unassembled WGS sequence"/>
</dbReference>
<accession>A0ABR2YJH3</accession>
<dbReference type="PANTHER" id="PTHR21530:SF7">
    <property type="entry name" value="TRAB DOMAIN-CONTAINING PROTEIN"/>
    <property type="match status" value="1"/>
</dbReference>
<organism evidence="1 2">
    <name type="scientific">Coccomyxa subellipsoidea</name>
    <dbReference type="NCBI Taxonomy" id="248742"/>
    <lineage>
        <taxon>Eukaryota</taxon>
        <taxon>Viridiplantae</taxon>
        <taxon>Chlorophyta</taxon>
        <taxon>core chlorophytes</taxon>
        <taxon>Trebouxiophyceae</taxon>
        <taxon>Trebouxiophyceae incertae sedis</taxon>
        <taxon>Coccomyxaceae</taxon>
        <taxon>Coccomyxa</taxon>
    </lineage>
</organism>
<gene>
    <name evidence="1" type="ORF">WJX75_006000</name>
</gene>
<protein>
    <recommendedName>
        <fullName evidence="3">TraB-domain-containing protein</fullName>
    </recommendedName>
</protein>
<evidence type="ECO:0008006" key="3">
    <source>
        <dbReference type="Google" id="ProtNLM"/>
    </source>
</evidence>
<dbReference type="InterPro" id="IPR046345">
    <property type="entry name" value="TraB_PrgY-like"/>
</dbReference>
<dbReference type="CDD" id="cd14726">
    <property type="entry name" value="TraB_PrgY-like"/>
    <property type="match status" value="1"/>
</dbReference>
<reference evidence="1 2" key="1">
    <citation type="journal article" date="2024" name="Nat. Commun.">
        <title>Phylogenomics reveals the evolutionary origins of lichenization in chlorophyte algae.</title>
        <authorList>
            <person name="Puginier C."/>
            <person name="Libourel C."/>
            <person name="Otte J."/>
            <person name="Skaloud P."/>
            <person name="Haon M."/>
            <person name="Grisel S."/>
            <person name="Petersen M."/>
            <person name="Berrin J.G."/>
            <person name="Delaux P.M."/>
            <person name="Dal Grande F."/>
            <person name="Keller J."/>
        </authorList>
    </citation>
    <scope>NUCLEOTIDE SEQUENCE [LARGE SCALE GENOMIC DNA]</scope>
    <source>
        <strain evidence="1 2">SAG 216-7</strain>
    </source>
</reference>
<dbReference type="PANTHER" id="PTHR21530">
    <property type="entry name" value="PHEROMONE SHUTDOWN PROTEIN"/>
    <property type="match status" value="1"/>
</dbReference>
<comment type="caution">
    <text evidence="1">The sequence shown here is derived from an EMBL/GenBank/DDBJ whole genome shotgun (WGS) entry which is preliminary data.</text>
</comment>
<evidence type="ECO:0000313" key="2">
    <source>
        <dbReference type="Proteomes" id="UP001491310"/>
    </source>
</evidence>
<keyword evidence="2" id="KW-1185">Reference proteome</keyword>
<dbReference type="Pfam" id="PF01963">
    <property type="entry name" value="TraB_PrgY_gumN"/>
    <property type="match status" value="1"/>
</dbReference>
<proteinExistence type="predicted"/>
<name>A0ABR2YJH3_9CHLO</name>